<dbReference type="PANTHER" id="PTHR33376">
    <property type="match status" value="1"/>
</dbReference>
<reference evidence="5 6" key="1">
    <citation type="submission" date="2018-07" db="EMBL/GenBank/DDBJ databases">
        <title>Halomonas montanilacus sp. nov., isolated from Lake Pengyan on Tibetan Plateau.</title>
        <authorList>
            <person name="Lu H."/>
            <person name="Xing P."/>
            <person name="Wu Q."/>
        </authorList>
    </citation>
    <scope>NUCLEOTIDE SEQUENCE [LARGE SCALE GENOMIC DNA]</scope>
    <source>
        <strain evidence="5 6">PYC7W</strain>
    </source>
</reference>
<protein>
    <submittedName>
        <fullName evidence="5">C4-dicarboxylate ABC transporter</fullName>
    </submittedName>
</protein>
<proteinExistence type="predicted"/>
<dbReference type="PANTHER" id="PTHR33376:SF5">
    <property type="entry name" value="EXTRACYTOPLASMIC SOLUTE RECEPTOR PROTEIN"/>
    <property type="match status" value="1"/>
</dbReference>
<feature type="binding site" evidence="3">
    <location>
        <position position="221"/>
    </location>
    <ligand>
        <name>substrate</name>
    </ligand>
</feature>
<dbReference type="OrthoDB" id="9769667at2"/>
<evidence type="ECO:0000256" key="2">
    <source>
        <dbReference type="PIRSR" id="PIRSR039026-1"/>
    </source>
</evidence>
<dbReference type="InterPro" id="IPR038404">
    <property type="entry name" value="TRAP_DctP_sf"/>
</dbReference>
<feature type="binding site" evidence="3">
    <location>
        <position position="247"/>
    </location>
    <ligand>
        <name>substrate</name>
    </ligand>
</feature>
<evidence type="ECO:0000313" key="5">
    <source>
        <dbReference type="EMBL" id="RCV86376.1"/>
    </source>
</evidence>
<accession>A0A368TPX9</accession>
<dbReference type="GO" id="GO:0046872">
    <property type="term" value="F:metal ion binding"/>
    <property type="evidence" value="ECO:0007669"/>
    <property type="project" value="UniProtKB-KW"/>
</dbReference>
<keyword evidence="3" id="KW-0479">Metal-binding</keyword>
<dbReference type="Gene3D" id="3.40.190.10">
    <property type="entry name" value="Periplasmic binding protein-like II"/>
    <property type="match status" value="1"/>
</dbReference>
<dbReference type="CDD" id="cd13604">
    <property type="entry name" value="PBP2_TRAP_ketoacid_lactate_like"/>
    <property type="match status" value="1"/>
</dbReference>
<feature type="binding site" evidence="3">
    <location>
        <position position="222"/>
    </location>
    <ligand>
        <name>Na(+)</name>
        <dbReference type="ChEBI" id="CHEBI:29101"/>
    </ligand>
</feature>
<name>A0A368TPX9_9GAMM</name>
<gene>
    <name evidence="5" type="ORF">DU505_20680</name>
</gene>
<dbReference type="InterPro" id="IPR026289">
    <property type="entry name" value="SBP_TakP-like"/>
</dbReference>
<keyword evidence="6" id="KW-1185">Reference proteome</keyword>
<keyword evidence="1 4" id="KW-0732">Signal</keyword>
<dbReference type="Gene3D" id="3.40.190.170">
    <property type="entry name" value="Bacterial extracellular solute-binding protein, family 7"/>
    <property type="match status" value="1"/>
</dbReference>
<dbReference type="AlphaFoldDB" id="A0A368TPX9"/>
<dbReference type="GO" id="GO:0055085">
    <property type="term" value="P:transmembrane transport"/>
    <property type="evidence" value="ECO:0007669"/>
    <property type="project" value="InterPro"/>
</dbReference>
<feature type="signal peptide" evidence="4">
    <location>
        <begin position="1"/>
        <end position="35"/>
    </location>
</feature>
<sequence length="370" mass="40556">MPFIPTLATRIRPVTLGVAAAALLAGTAGVSTANAQESVRWQVPIAFPSHLVGLSTPVRYLSETLDEVSGGNINLRYYEPGELIPPFEILDAVSEGRYPAGFTWVGYDQGSIPSLPLFAGAPFGMEPPAYLAWHYFGGGAELLEEIYAEYNVKPLLCSMIGPEAAGWFAEPLESLDQIDGLRIRFAGIGGRVMENLGASVTMIPGGELYQAMERGTIDATEFSAPAVDRILGMQEIVQNYVLPGWHQTFTTAHLLINQESWDALEPQTRATIDMGCRAATLFGYSESEMENPKALRDFEEEGVNAQVLSDEILGELRRVTNEVQAEIAAEDEMFGRVLESQQAFMKVHGNWHVKGHLPRSYYAPEEIGQQ</sequence>
<evidence type="ECO:0000256" key="1">
    <source>
        <dbReference type="ARBA" id="ARBA00022729"/>
    </source>
</evidence>
<feature type="binding site" evidence="2">
    <location>
        <position position="184"/>
    </location>
    <ligand>
        <name>substrate</name>
    </ligand>
</feature>
<evidence type="ECO:0000313" key="6">
    <source>
        <dbReference type="Proteomes" id="UP000252405"/>
    </source>
</evidence>
<dbReference type="RefSeq" id="WP_114480866.1">
    <property type="nucleotide sequence ID" value="NZ_QPII01000025.1"/>
</dbReference>
<evidence type="ECO:0000256" key="3">
    <source>
        <dbReference type="PIRSR" id="PIRSR039026-2"/>
    </source>
</evidence>
<dbReference type="Pfam" id="PF03480">
    <property type="entry name" value="DctP"/>
    <property type="match status" value="1"/>
</dbReference>
<organism evidence="5 6">
    <name type="scientific">Billgrantia montanilacus</name>
    <dbReference type="NCBI Taxonomy" id="2282305"/>
    <lineage>
        <taxon>Bacteria</taxon>
        <taxon>Pseudomonadati</taxon>
        <taxon>Pseudomonadota</taxon>
        <taxon>Gammaproteobacteria</taxon>
        <taxon>Oceanospirillales</taxon>
        <taxon>Halomonadaceae</taxon>
        <taxon>Billgrantia</taxon>
    </lineage>
</organism>
<evidence type="ECO:0000256" key="4">
    <source>
        <dbReference type="SAM" id="SignalP"/>
    </source>
</evidence>
<dbReference type="InterPro" id="IPR018389">
    <property type="entry name" value="DctP_fam"/>
</dbReference>
<comment type="caution">
    <text evidence="5">The sequence shown here is derived from an EMBL/GenBank/DDBJ whole genome shotgun (WGS) entry which is preliminary data.</text>
</comment>
<dbReference type="Proteomes" id="UP000252405">
    <property type="component" value="Unassembled WGS sequence"/>
</dbReference>
<dbReference type="GO" id="GO:0031317">
    <property type="term" value="C:tripartite ATP-independent periplasmic transporter complex"/>
    <property type="evidence" value="ECO:0007669"/>
    <property type="project" value="InterPro"/>
</dbReference>
<dbReference type="PIRSF" id="PIRSF039026">
    <property type="entry name" value="SiaP"/>
    <property type="match status" value="1"/>
</dbReference>
<dbReference type="EMBL" id="QPII01000025">
    <property type="protein sequence ID" value="RCV86376.1"/>
    <property type="molecule type" value="Genomic_DNA"/>
</dbReference>
<feature type="chain" id="PRO_5016605363" evidence="4">
    <location>
        <begin position="36"/>
        <end position="370"/>
    </location>
</feature>
<feature type="binding site" evidence="2">
    <location>
        <position position="163"/>
    </location>
    <ligand>
        <name>substrate</name>
    </ligand>
</feature>